<dbReference type="GO" id="GO:0005634">
    <property type="term" value="C:nucleus"/>
    <property type="evidence" value="ECO:0007669"/>
    <property type="project" value="TreeGrafter"/>
</dbReference>
<keyword evidence="1 3" id="KW-0853">WD repeat</keyword>
<dbReference type="InterPro" id="IPR036322">
    <property type="entry name" value="WD40_repeat_dom_sf"/>
</dbReference>
<feature type="repeat" description="WD" evidence="3">
    <location>
        <begin position="172"/>
        <end position="213"/>
    </location>
</feature>
<feature type="repeat" description="WD" evidence="3">
    <location>
        <begin position="88"/>
        <end position="129"/>
    </location>
</feature>
<comment type="caution">
    <text evidence="4">The sequence shown here is derived from an EMBL/GenBank/DDBJ whole genome shotgun (WGS) entry which is preliminary data.</text>
</comment>
<dbReference type="SMART" id="SM00320">
    <property type="entry name" value="WD40"/>
    <property type="match status" value="3"/>
</dbReference>
<dbReference type="Gene3D" id="2.130.10.10">
    <property type="entry name" value="YVTN repeat-like/Quinoprotein amine dehydrogenase"/>
    <property type="match status" value="1"/>
</dbReference>
<evidence type="ECO:0000256" key="3">
    <source>
        <dbReference type="PROSITE-ProRule" id="PRU00221"/>
    </source>
</evidence>
<reference evidence="4 5" key="1">
    <citation type="journal article" date="2013" name="Curr. Biol.">
        <title>The Genome of the Foraminiferan Reticulomyxa filosa.</title>
        <authorList>
            <person name="Glockner G."/>
            <person name="Hulsmann N."/>
            <person name="Schleicher M."/>
            <person name="Noegel A.A."/>
            <person name="Eichinger L."/>
            <person name="Gallinger C."/>
            <person name="Pawlowski J."/>
            <person name="Sierra R."/>
            <person name="Euteneuer U."/>
            <person name="Pillet L."/>
            <person name="Moustafa A."/>
            <person name="Platzer M."/>
            <person name="Groth M."/>
            <person name="Szafranski K."/>
            <person name="Schliwa M."/>
        </authorList>
    </citation>
    <scope>NUCLEOTIDE SEQUENCE [LARGE SCALE GENOMIC DNA]</scope>
</reference>
<dbReference type="EMBL" id="ASPP01019723">
    <property type="protein sequence ID" value="ETO14838.1"/>
    <property type="molecule type" value="Genomic_DNA"/>
</dbReference>
<dbReference type="InterPro" id="IPR020472">
    <property type="entry name" value="WD40_PAC1"/>
</dbReference>
<keyword evidence="5" id="KW-1185">Reference proteome</keyword>
<dbReference type="Proteomes" id="UP000023152">
    <property type="component" value="Unassembled WGS sequence"/>
</dbReference>
<feature type="repeat" description="WD" evidence="3">
    <location>
        <begin position="130"/>
        <end position="171"/>
    </location>
</feature>
<name>X6MLE5_RETFI</name>
<evidence type="ECO:0000256" key="2">
    <source>
        <dbReference type="ARBA" id="ARBA00022737"/>
    </source>
</evidence>
<dbReference type="PROSITE" id="PS50082">
    <property type="entry name" value="WD_REPEATS_2"/>
    <property type="match status" value="3"/>
</dbReference>
<keyword evidence="2" id="KW-0677">Repeat</keyword>
<evidence type="ECO:0000256" key="1">
    <source>
        <dbReference type="ARBA" id="ARBA00022574"/>
    </source>
</evidence>
<dbReference type="SUPFAM" id="SSF50978">
    <property type="entry name" value="WD40 repeat-like"/>
    <property type="match status" value="1"/>
</dbReference>
<dbReference type="GO" id="GO:1990234">
    <property type="term" value="C:transferase complex"/>
    <property type="evidence" value="ECO:0007669"/>
    <property type="project" value="UniProtKB-ARBA"/>
</dbReference>
<dbReference type="InterPro" id="IPR001680">
    <property type="entry name" value="WD40_rpt"/>
</dbReference>
<dbReference type="PRINTS" id="PR00320">
    <property type="entry name" value="GPROTEINBRPT"/>
</dbReference>
<dbReference type="InterPro" id="IPR015943">
    <property type="entry name" value="WD40/YVTN_repeat-like_dom_sf"/>
</dbReference>
<proteinExistence type="predicted"/>
<sequence length="217" mass="25095">MTCSFYIFFSFKIGVNMQSPYTELKQNKLYGGMNECNKQSKWKYSAEKEIKIILDNWIRLLQIKLGWINDLTKLVAQYAKYFKQLNIFQGHPLNVTGMKFSPDMTKIVSSSFDKTIRIWEVESGKEIQKLELHPYWVKNAQFSPDGAMIVACTSNRTIRLWNARSGQELHQFGGHSWIASTAQFSSDGQFIVSCSKDKTIRIWNVKLGKEIKNGLFP</sequence>
<dbReference type="AlphaFoldDB" id="X6MLE5"/>
<dbReference type="PROSITE" id="PS00678">
    <property type="entry name" value="WD_REPEATS_1"/>
    <property type="match status" value="3"/>
</dbReference>
<evidence type="ECO:0000313" key="5">
    <source>
        <dbReference type="Proteomes" id="UP000023152"/>
    </source>
</evidence>
<dbReference type="Pfam" id="PF00400">
    <property type="entry name" value="WD40"/>
    <property type="match status" value="3"/>
</dbReference>
<dbReference type="InterPro" id="IPR019775">
    <property type="entry name" value="WD40_repeat_CS"/>
</dbReference>
<evidence type="ECO:0000313" key="4">
    <source>
        <dbReference type="EMBL" id="ETO14838.1"/>
    </source>
</evidence>
<dbReference type="PANTHER" id="PTHR22847:SF637">
    <property type="entry name" value="WD REPEAT DOMAIN 5B"/>
    <property type="match status" value="1"/>
</dbReference>
<gene>
    <name evidence="4" type="ORF">RFI_22528</name>
</gene>
<organism evidence="4 5">
    <name type="scientific">Reticulomyxa filosa</name>
    <dbReference type="NCBI Taxonomy" id="46433"/>
    <lineage>
        <taxon>Eukaryota</taxon>
        <taxon>Sar</taxon>
        <taxon>Rhizaria</taxon>
        <taxon>Retaria</taxon>
        <taxon>Foraminifera</taxon>
        <taxon>Monothalamids</taxon>
        <taxon>Reticulomyxidae</taxon>
        <taxon>Reticulomyxa</taxon>
    </lineage>
</organism>
<accession>X6MLE5</accession>
<protein>
    <submittedName>
        <fullName evidence="4">Uncharacterized protein</fullName>
    </submittedName>
</protein>
<dbReference type="PANTHER" id="PTHR22847">
    <property type="entry name" value="WD40 REPEAT PROTEIN"/>
    <property type="match status" value="1"/>
</dbReference>
<dbReference type="PROSITE" id="PS50294">
    <property type="entry name" value="WD_REPEATS_REGION"/>
    <property type="match status" value="3"/>
</dbReference>